<dbReference type="Gene3D" id="3.40.190.10">
    <property type="entry name" value="Periplasmic binding protein-like II"/>
    <property type="match status" value="2"/>
</dbReference>
<dbReference type="InterPro" id="IPR000847">
    <property type="entry name" value="LysR_HTH_N"/>
</dbReference>
<dbReference type="EMBL" id="CP030918">
    <property type="protein sequence ID" value="AXC51057.1"/>
    <property type="molecule type" value="Genomic_DNA"/>
</dbReference>
<dbReference type="InterPro" id="IPR005119">
    <property type="entry name" value="LysR_subst-bd"/>
</dbReference>
<comment type="similarity">
    <text evidence="1">Belongs to the LysR transcriptional regulatory family.</text>
</comment>
<dbReference type="Gene3D" id="1.10.10.10">
    <property type="entry name" value="Winged helix-like DNA-binding domain superfamily/Winged helix DNA-binding domain"/>
    <property type="match status" value="1"/>
</dbReference>
<evidence type="ECO:0000256" key="2">
    <source>
        <dbReference type="ARBA" id="ARBA00023015"/>
    </source>
</evidence>
<dbReference type="Pfam" id="PF03466">
    <property type="entry name" value="LysR_substrate"/>
    <property type="match status" value="1"/>
</dbReference>
<dbReference type="GO" id="GO:0032993">
    <property type="term" value="C:protein-DNA complex"/>
    <property type="evidence" value="ECO:0007669"/>
    <property type="project" value="TreeGrafter"/>
</dbReference>
<reference evidence="7" key="1">
    <citation type="submission" date="2018-07" db="EMBL/GenBank/DDBJ databases">
        <title>Genome sequencing of Paracoccus sp. SC2-6.</title>
        <authorList>
            <person name="Heo J."/>
            <person name="Kim S.-J."/>
            <person name="Kwon S.-W."/>
        </authorList>
    </citation>
    <scope>NUCLEOTIDE SEQUENCE [LARGE SCALE GENOMIC DNA]</scope>
    <source>
        <strain evidence="7">SC2-6</strain>
    </source>
</reference>
<accession>A0A344PNV2</accession>
<evidence type="ECO:0000259" key="5">
    <source>
        <dbReference type="PROSITE" id="PS50931"/>
    </source>
</evidence>
<sequence length="308" mass="33196">MHYTIKHLRYTEAAARHGSITAAAEALAVSPSSIAAAIDGIEAQLGQPVFVRQPSRGVAATRYGRQFLDELRALLAAQSRFDRRIGEIDRGVDGTVRIACFTPMAPIMLPTILTEVRNRHPNLVTHVFEGSVTEIITAVEDGSADLAIGYSDLMPTNGPFIPLFTAYPHAALPRAHPLASGDYVTLEQLAAEPLVVLDHEHSRKYLMGLFAARDLRPNVVYSARTTDTMRSLIAAGLAYGVFNIRPIVKQNYGTGDLVRLPLAGDHDSPRAGIFHRDDARLGSVASAVVAACREQAAAGAFEPAIVRP</sequence>
<dbReference type="InterPro" id="IPR036390">
    <property type="entry name" value="WH_DNA-bd_sf"/>
</dbReference>
<dbReference type="AlphaFoldDB" id="A0A344PNV2"/>
<evidence type="ECO:0000256" key="3">
    <source>
        <dbReference type="ARBA" id="ARBA00023125"/>
    </source>
</evidence>
<dbReference type="OrthoDB" id="8679465at2"/>
<dbReference type="GO" id="GO:0003700">
    <property type="term" value="F:DNA-binding transcription factor activity"/>
    <property type="evidence" value="ECO:0007669"/>
    <property type="project" value="InterPro"/>
</dbReference>
<keyword evidence="4" id="KW-0804">Transcription</keyword>
<evidence type="ECO:0000256" key="4">
    <source>
        <dbReference type="ARBA" id="ARBA00023163"/>
    </source>
</evidence>
<dbReference type="GO" id="GO:0003677">
    <property type="term" value="F:DNA binding"/>
    <property type="evidence" value="ECO:0007669"/>
    <property type="project" value="UniProtKB-KW"/>
</dbReference>
<evidence type="ECO:0000313" key="6">
    <source>
        <dbReference type="EMBL" id="AXC51057.1"/>
    </source>
</evidence>
<keyword evidence="7" id="KW-1185">Reference proteome</keyword>
<dbReference type="SUPFAM" id="SSF46785">
    <property type="entry name" value="Winged helix' DNA-binding domain"/>
    <property type="match status" value="1"/>
</dbReference>
<evidence type="ECO:0000313" key="7">
    <source>
        <dbReference type="Proteomes" id="UP000252023"/>
    </source>
</evidence>
<feature type="domain" description="HTH lysR-type" evidence="5">
    <location>
        <begin position="1"/>
        <end position="61"/>
    </location>
</feature>
<dbReference type="PANTHER" id="PTHR30346:SF0">
    <property type="entry name" value="HCA OPERON TRANSCRIPTIONAL ACTIVATOR HCAR"/>
    <property type="match status" value="1"/>
</dbReference>
<dbReference type="SUPFAM" id="SSF53850">
    <property type="entry name" value="Periplasmic binding protein-like II"/>
    <property type="match status" value="1"/>
</dbReference>
<dbReference type="PANTHER" id="PTHR30346">
    <property type="entry name" value="TRANSCRIPTIONAL DUAL REGULATOR HCAR-RELATED"/>
    <property type="match status" value="1"/>
</dbReference>
<gene>
    <name evidence="6" type="ORF">DRW48_04145</name>
</gene>
<dbReference type="Pfam" id="PF00126">
    <property type="entry name" value="HTH_1"/>
    <property type="match status" value="1"/>
</dbReference>
<protein>
    <submittedName>
        <fullName evidence="6">LysR family transcriptional regulator</fullName>
    </submittedName>
</protein>
<proteinExistence type="inferred from homology"/>
<keyword evidence="3" id="KW-0238">DNA-binding</keyword>
<dbReference type="InterPro" id="IPR036388">
    <property type="entry name" value="WH-like_DNA-bd_sf"/>
</dbReference>
<keyword evidence="2" id="KW-0805">Transcription regulation</keyword>
<dbReference type="PROSITE" id="PS50931">
    <property type="entry name" value="HTH_LYSR"/>
    <property type="match status" value="1"/>
</dbReference>
<organism evidence="6 7">
    <name type="scientific">Paracoccus suum</name>
    <dbReference type="NCBI Taxonomy" id="2259340"/>
    <lineage>
        <taxon>Bacteria</taxon>
        <taxon>Pseudomonadati</taxon>
        <taxon>Pseudomonadota</taxon>
        <taxon>Alphaproteobacteria</taxon>
        <taxon>Rhodobacterales</taxon>
        <taxon>Paracoccaceae</taxon>
        <taxon>Paracoccus</taxon>
    </lineage>
</organism>
<name>A0A344PNV2_9RHOB</name>
<dbReference type="RefSeq" id="WP_114077345.1">
    <property type="nucleotide sequence ID" value="NZ_CP030918.1"/>
</dbReference>
<dbReference type="KEGG" id="pars:DRW48_04145"/>
<dbReference type="Proteomes" id="UP000252023">
    <property type="component" value="Chromosome"/>
</dbReference>
<evidence type="ECO:0000256" key="1">
    <source>
        <dbReference type="ARBA" id="ARBA00009437"/>
    </source>
</evidence>